<dbReference type="AlphaFoldDB" id="A0A8I2H2X1"/>
<dbReference type="PANTHER" id="PTHR45947:SF3">
    <property type="entry name" value="SULFOQUINOVOSYL TRANSFERASE SQD2"/>
    <property type="match status" value="1"/>
</dbReference>
<feature type="domain" description="Glycosyltransferase subfamily 4-like N-terminal" evidence="2">
    <location>
        <begin position="18"/>
        <end position="203"/>
    </location>
</feature>
<evidence type="ECO:0000259" key="1">
    <source>
        <dbReference type="Pfam" id="PF00534"/>
    </source>
</evidence>
<dbReference type="PANTHER" id="PTHR45947">
    <property type="entry name" value="SULFOQUINOVOSYL TRANSFERASE SQD2"/>
    <property type="match status" value="1"/>
</dbReference>
<proteinExistence type="predicted"/>
<feature type="domain" description="Glycosyl transferase family 1" evidence="1">
    <location>
        <begin position="216"/>
        <end position="359"/>
    </location>
</feature>
<dbReference type="Proteomes" id="UP000646877">
    <property type="component" value="Unassembled WGS sequence"/>
</dbReference>
<keyword evidence="3" id="KW-0808">Transferase</keyword>
<gene>
    <name evidence="3" type="ORF">F9Y85_19335</name>
</gene>
<name>A0A8I2H2X1_9GAMM</name>
<reference evidence="3" key="1">
    <citation type="submission" date="2019-10" db="EMBL/GenBank/DDBJ databases">
        <authorList>
            <person name="Paulsen S."/>
        </authorList>
    </citation>
    <scope>NUCLEOTIDE SEQUENCE</scope>
    <source>
        <strain evidence="3">LMG 19692</strain>
    </source>
</reference>
<evidence type="ECO:0000313" key="4">
    <source>
        <dbReference type="Proteomes" id="UP000646877"/>
    </source>
</evidence>
<dbReference type="GO" id="GO:0016757">
    <property type="term" value="F:glycosyltransferase activity"/>
    <property type="evidence" value="ECO:0007669"/>
    <property type="project" value="InterPro"/>
</dbReference>
<organism evidence="3 4">
    <name type="scientific">Pseudoalteromonas maricaloris</name>
    <dbReference type="NCBI Taxonomy" id="184924"/>
    <lineage>
        <taxon>Bacteria</taxon>
        <taxon>Pseudomonadati</taxon>
        <taxon>Pseudomonadota</taxon>
        <taxon>Gammaproteobacteria</taxon>
        <taxon>Alteromonadales</taxon>
        <taxon>Pseudoalteromonadaceae</taxon>
        <taxon>Pseudoalteromonas</taxon>
    </lineage>
</organism>
<evidence type="ECO:0000259" key="2">
    <source>
        <dbReference type="Pfam" id="PF13439"/>
    </source>
</evidence>
<dbReference type="Gene3D" id="3.40.50.2000">
    <property type="entry name" value="Glycogen Phosphorylase B"/>
    <property type="match status" value="2"/>
</dbReference>
<dbReference type="Pfam" id="PF13439">
    <property type="entry name" value="Glyco_transf_4"/>
    <property type="match status" value="1"/>
</dbReference>
<accession>A0A8I2H2X1</accession>
<comment type="caution">
    <text evidence="3">The sequence shown here is derived from an EMBL/GenBank/DDBJ whole genome shotgun (WGS) entry which is preliminary data.</text>
</comment>
<dbReference type="SUPFAM" id="SSF53756">
    <property type="entry name" value="UDP-Glycosyltransferase/glycogen phosphorylase"/>
    <property type="match status" value="1"/>
</dbReference>
<evidence type="ECO:0000313" key="3">
    <source>
        <dbReference type="EMBL" id="NLR23427.1"/>
    </source>
</evidence>
<dbReference type="InterPro" id="IPR001296">
    <property type="entry name" value="Glyco_trans_1"/>
</dbReference>
<dbReference type="InterPro" id="IPR050194">
    <property type="entry name" value="Glycosyltransferase_grp1"/>
</dbReference>
<dbReference type="Pfam" id="PF00534">
    <property type="entry name" value="Glycos_transf_1"/>
    <property type="match status" value="1"/>
</dbReference>
<dbReference type="EMBL" id="WEIA01000015">
    <property type="protein sequence ID" value="NLR23427.1"/>
    <property type="molecule type" value="Genomic_DNA"/>
</dbReference>
<protein>
    <submittedName>
        <fullName evidence="3">Glycosyltransferase family 4 protein</fullName>
    </submittedName>
</protein>
<dbReference type="InterPro" id="IPR028098">
    <property type="entry name" value="Glyco_trans_4-like_N"/>
</dbReference>
<sequence length="392" mass="44153">MKVLVLPSWYPPYKGEFIQQQAEALAEQGHNVIVQSVERISPRELLRWLSAWCWLFSGRYTLSQEGPLTVARAPLPGIPKFYALYAELFAFKSKQVFKRYKKAMQYQPDVIHAHSLIWAGYAASKIAKMFPVNYVVTEHRGRFINNQYVNESEKKEMSLVQVKKALQGASKVLCVSSKLIPYLQKVCPEAKLEVLANMVDVDRFTMKRSTVHQACQFICVAHVTPLKGHETLLQAFANVASKDKDVSLTIVGDGWYLNRVKELAVELNLENRVNFTGNLTASEVVSVLQQADVFVLPSQYEAFGVVYIEAMSAGLPVIATNTGGAVDFVNKENGILVEPNNIELLANTMQYMRDNRAQYCSQTIAKQTKQRFSTVHIASQLSKHLRSVSEVK</sequence>